<proteinExistence type="predicted"/>
<evidence type="ECO:0000313" key="2">
    <source>
        <dbReference type="EMBL" id="CAL1164743.1"/>
    </source>
</evidence>
<gene>
    <name evidence="1" type="ORF">C1SCF055_LOCUS36539</name>
</gene>
<dbReference type="OrthoDB" id="426495at2759"/>
<sequence>MPGLSEEDILGLWRLRSLLHELKSSLFEALSRGEKCVLKLVVGSSEVSAIDAACSSIVRACHEHLKICKLEREGLKDLPMHLSPVMPMTAEQFDGSELKLFLSKLGLGYDVLLFLDSIEEVMHLSAESQMDPDFAARIDLVQARTA</sequence>
<evidence type="ECO:0000313" key="1">
    <source>
        <dbReference type="EMBL" id="CAI4011368.1"/>
    </source>
</evidence>
<dbReference type="AlphaFoldDB" id="A0A9P1GFP6"/>
<name>A0A9P1GFP6_9DINO</name>
<reference evidence="1" key="1">
    <citation type="submission" date="2022-10" db="EMBL/GenBank/DDBJ databases">
        <authorList>
            <person name="Chen Y."/>
            <person name="Dougan E. K."/>
            <person name="Chan C."/>
            <person name="Rhodes N."/>
            <person name="Thang M."/>
        </authorList>
    </citation>
    <scope>NUCLEOTIDE SEQUENCE</scope>
</reference>
<accession>A0A9P1GFP6</accession>
<organism evidence="1">
    <name type="scientific">Cladocopium goreaui</name>
    <dbReference type="NCBI Taxonomy" id="2562237"/>
    <lineage>
        <taxon>Eukaryota</taxon>
        <taxon>Sar</taxon>
        <taxon>Alveolata</taxon>
        <taxon>Dinophyceae</taxon>
        <taxon>Suessiales</taxon>
        <taxon>Symbiodiniaceae</taxon>
        <taxon>Cladocopium</taxon>
    </lineage>
</organism>
<dbReference type="Proteomes" id="UP001152797">
    <property type="component" value="Unassembled WGS sequence"/>
</dbReference>
<dbReference type="EMBL" id="CAMXCT030005090">
    <property type="protein sequence ID" value="CAL4798680.1"/>
    <property type="molecule type" value="Genomic_DNA"/>
</dbReference>
<evidence type="ECO:0000313" key="3">
    <source>
        <dbReference type="Proteomes" id="UP001152797"/>
    </source>
</evidence>
<comment type="caution">
    <text evidence="1">The sequence shown here is derived from an EMBL/GenBank/DDBJ whole genome shotgun (WGS) entry which is preliminary data.</text>
</comment>
<reference evidence="2" key="2">
    <citation type="submission" date="2024-04" db="EMBL/GenBank/DDBJ databases">
        <authorList>
            <person name="Chen Y."/>
            <person name="Shah S."/>
            <person name="Dougan E. K."/>
            <person name="Thang M."/>
            <person name="Chan C."/>
        </authorList>
    </citation>
    <scope>NUCLEOTIDE SEQUENCE [LARGE SCALE GENOMIC DNA]</scope>
</reference>
<protein>
    <submittedName>
        <fullName evidence="1">Uncharacterized protein</fullName>
    </submittedName>
</protein>
<dbReference type="EMBL" id="CAMXCT010005090">
    <property type="protein sequence ID" value="CAI4011368.1"/>
    <property type="molecule type" value="Genomic_DNA"/>
</dbReference>
<dbReference type="EMBL" id="CAMXCT020005090">
    <property type="protein sequence ID" value="CAL1164743.1"/>
    <property type="molecule type" value="Genomic_DNA"/>
</dbReference>
<keyword evidence="3" id="KW-1185">Reference proteome</keyword>